<dbReference type="GO" id="GO:0016787">
    <property type="term" value="F:hydrolase activity"/>
    <property type="evidence" value="ECO:0007669"/>
    <property type="project" value="UniProtKB-KW"/>
</dbReference>
<dbReference type="EMBL" id="JAHJDP010000119">
    <property type="protein sequence ID" value="MBU2693412.1"/>
    <property type="molecule type" value="Genomic_DNA"/>
</dbReference>
<dbReference type="SUPFAM" id="SSF56281">
    <property type="entry name" value="Metallo-hydrolase/oxidoreductase"/>
    <property type="match status" value="1"/>
</dbReference>
<sequence length="280" mass="31395">MPVKIGPYEVRTVITSRFGLDGGAMFGSIPRGVWTKEITPDEDHRIPMVARTLVIQGEGMTILVDTGVGHRFSDVMKAHLNLDAEVQIGAELRKAGIEPEQVTHLFLTHLHFDHSGGLFRGSIEKPEPNFPHAKILIQRENYERASNPGPKERASYRALELEPLSKSDLVLLDGEAEPLPGIRVRVTHGHTRGHQSVEVFSKNDFLLYPGDLAPTISHLRLAFSMGFDMHAEDLVQDKERLLDLCLQRDGILVFDHDPRVPACRLGRTEKGFHAKKSYDF</sequence>
<comment type="caution">
    <text evidence="6">The sequence shown here is derived from an EMBL/GenBank/DDBJ whole genome shotgun (WGS) entry which is preliminary data.</text>
</comment>
<dbReference type="Proteomes" id="UP000777784">
    <property type="component" value="Unassembled WGS sequence"/>
</dbReference>
<keyword evidence="4" id="KW-0862">Zinc</keyword>
<dbReference type="GO" id="GO:0046872">
    <property type="term" value="F:metal ion binding"/>
    <property type="evidence" value="ECO:0007669"/>
    <property type="project" value="UniProtKB-KW"/>
</dbReference>
<dbReference type="AlphaFoldDB" id="A0A948W5K7"/>
<dbReference type="PANTHER" id="PTHR42978">
    <property type="entry name" value="QUORUM-QUENCHING LACTONASE YTNP-RELATED-RELATED"/>
    <property type="match status" value="1"/>
</dbReference>
<dbReference type="PANTHER" id="PTHR42978:SF6">
    <property type="entry name" value="QUORUM-QUENCHING LACTONASE YTNP-RELATED"/>
    <property type="match status" value="1"/>
</dbReference>
<evidence type="ECO:0000256" key="3">
    <source>
        <dbReference type="ARBA" id="ARBA00022801"/>
    </source>
</evidence>
<keyword evidence="2" id="KW-0479">Metal-binding</keyword>
<name>A0A948W5K7_UNCEI</name>
<dbReference type="InterPro" id="IPR051013">
    <property type="entry name" value="MBL_superfamily_lactonases"/>
</dbReference>
<feature type="domain" description="Metallo-beta-lactamase" evidence="5">
    <location>
        <begin position="49"/>
        <end position="256"/>
    </location>
</feature>
<organism evidence="6 7">
    <name type="scientific">Eiseniibacteriota bacterium</name>
    <dbReference type="NCBI Taxonomy" id="2212470"/>
    <lineage>
        <taxon>Bacteria</taxon>
        <taxon>Candidatus Eiseniibacteriota</taxon>
    </lineage>
</organism>
<dbReference type="InterPro" id="IPR001279">
    <property type="entry name" value="Metallo-B-lactamas"/>
</dbReference>
<keyword evidence="3" id="KW-0378">Hydrolase</keyword>
<gene>
    <name evidence="6" type="ORF">KJ970_21045</name>
</gene>
<reference evidence="6" key="1">
    <citation type="submission" date="2021-05" db="EMBL/GenBank/DDBJ databases">
        <title>Energy efficiency and biological interactions define the core microbiome of deep oligotrophic groundwater.</title>
        <authorList>
            <person name="Mehrshad M."/>
            <person name="Lopez-Fernandez M."/>
            <person name="Bell E."/>
            <person name="Bernier-Latmani R."/>
            <person name="Bertilsson S."/>
            <person name="Dopson M."/>
        </authorList>
    </citation>
    <scope>NUCLEOTIDE SEQUENCE</scope>
    <source>
        <strain evidence="6">Modern_marine.mb.64</strain>
    </source>
</reference>
<dbReference type="InterPro" id="IPR036866">
    <property type="entry name" value="RibonucZ/Hydroxyglut_hydro"/>
</dbReference>
<evidence type="ECO:0000313" key="7">
    <source>
        <dbReference type="Proteomes" id="UP000777784"/>
    </source>
</evidence>
<evidence type="ECO:0000256" key="2">
    <source>
        <dbReference type="ARBA" id="ARBA00022723"/>
    </source>
</evidence>
<dbReference type="Gene3D" id="3.60.15.10">
    <property type="entry name" value="Ribonuclease Z/Hydroxyacylglutathione hydrolase-like"/>
    <property type="match status" value="1"/>
</dbReference>
<dbReference type="SMART" id="SM00849">
    <property type="entry name" value="Lactamase_B"/>
    <property type="match status" value="1"/>
</dbReference>
<protein>
    <submittedName>
        <fullName evidence="6">MBL fold metallo-hydrolase</fullName>
    </submittedName>
</protein>
<dbReference type="Pfam" id="PF00753">
    <property type="entry name" value="Lactamase_B"/>
    <property type="match status" value="1"/>
</dbReference>
<proteinExistence type="inferred from homology"/>
<evidence type="ECO:0000313" key="6">
    <source>
        <dbReference type="EMBL" id="MBU2693412.1"/>
    </source>
</evidence>
<evidence type="ECO:0000256" key="4">
    <source>
        <dbReference type="ARBA" id="ARBA00022833"/>
    </source>
</evidence>
<evidence type="ECO:0000256" key="1">
    <source>
        <dbReference type="ARBA" id="ARBA00007749"/>
    </source>
</evidence>
<evidence type="ECO:0000259" key="5">
    <source>
        <dbReference type="SMART" id="SM00849"/>
    </source>
</evidence>
<accession>A0A948W5K7</accession>
<comment type="similarity">
    <text evidence="1">Belongs to the metallo-beta-lactamase superfamily.</text>
</comment>